<evidence type="ECO:0000256" key="1">
    <source>
        <dbReference type="ARBA" id="ARBA00001033"/>
    </source>
</evidence>
<reference evidence="8 9" key="1">
    <citation type="journal article" date="2016" name="Nat. Commun.">
        <title>Thousands of microbial genomes shed light on interconnected biogeochemical processes in an aquifer system.</title>
        <authorList>
            <person name="Anantharaman K."/>
            <person name="Brown C.T."/>
            <person name="Hug L.A."/>
            <person name="Sharon I."/>
            <person name="Castelle C.J."/>
            <person name="Probst A.J."/>
            <person name="Thomas B.C."/>
            <person name="Singh A."/>
            <person name="Wilkins M.J."/>
            <person name="Karaoz U."/>
            <person name="Brodie E.L."/>
            <person name="Williams K.H."/>
            <person name="Hubbard S.S."/>
            <person name="Banfield J.F."/>
        </authorList>
    </citation>
    <scope>NUCLEOTIDE SEQUENCE [LARGE SCALE GENOMIC DNA]</scope>
</reference>
<evidence type="ECO:0000256" key="3">
    <source>
        <dbReference type="ARBA" id="ARBA00022723"/>
    </source>
</evidence>
<accession>A0A1G1Y0X0</accession>
<dbReference type="GO" id="GO:0006020">
    <property type="term" value="P:inositol metabolic process"/>
    <property type="evidence" value="ECO:0007669"/>
    <property type="project" value="TreeGrafter"/>
</dbReference>
<dbReference type="Gene3D" id="3.30.540.10">
    <property type="entry name" value="Fructose-1,6-Bisphosphatase, subunit A, domain 1"/>
    <property type="match status" value="1"/>
</dbReference>
<organism evidence="8 9">
    <name type="scientific">Candidatus Buchananbacteria bacterium RIFCSPHIGHO2_01_FULL_46_12</name>
    <dbReference type="NCBI Taxonomy" id="1797536"/>
    <lineage>
        <taxon>Bacteria</taxon>
        <taxon>Candidatus Buchananiibacteriota</taxon>
    </lineage>
</organism>
<dbReference type="GO" id="GO:0008934">
    <property type="term" value="F:inositol monophosphate 1-phosphatase activity"/>
    <property type="evidence" value="ECO:0007669"/>
    <property type="project" value="InterPro"/>
</dbReference>
<evidence type="ECO:0000256" key="7">
    <source>
        <dbReference type="RuleBase" id="RU364068"/>
    </source>
</evidence>
<protein>
    <recommendedName>
        <fullName evidence="7">Inositol-1-monophosphatase</fullName>
        <ecNumber evidence="7">3.1.3.25</ecNumber>
    </recommendedName>
</protein>
<feature type="binding site" evidence="6">
    <location>
        <position position="85"/>
    </location>
    <ligand>
        <name>Mg(2+)</name>
        <dbReference type="ChEBI" id="CHEBI:18420"/>
        <label>1</label>
        <note>catalytic</note>
    </ligand>
</feature>
<dbReference type="Gene3D" id="3.40.190.80">
    <property type="match status" value="1"/>
</dbReference>
<dbReference type="SUPFAM" id="SSF56655">
    <property type="entry name" value="Carbohydrate phosphatase"/>
    <property type="match status" value="1"/>
</dbReference>
<dbReference type="FunFam" id="3.30.540.10:FF:000003">
    <property type="entry name" value="Inositol-1-monophosphatase"/>
    <property type="match status" value="1"/>
</dbReference>
<feature type="binding site" evidence="6">
    <location>
        <position position="228"/>
    </location>
    <ligand>
        <name>Mg(2+)</name>
        <dbReference type="ChEBI" id="CHEBI:18420"/>
        <label>1</label>
        <note>catalytic</note>
    </ligand>
</feature>
<name>A0A1G1Y0X0_9BACT</name>
<proteinExistence type="inferred from homology"/>
<evidence type="ECO:0000256" key="6">
    <source>
        <dbReference type="PIRSR" id="PIRSR600760-2"/>
    </source>
</evidence>
<dbReference type="CDD" id="cd01639">
    <property type="entry name" value="IMPase"/>
    <property type="match status" value="1"/>
</dbReference>
<evidence type="ECO:0000313" key="9">
    <source>
        <dbReference type="Proteomes" id="UP000178432"/>
    </source>
</evidence>
<sequence>MIFPICDKLKTLKNNQILGIIITMKQFIVKLVKQAGLEVNKRFNHDRIIKVKKPSQIVTQADLIADKIIVSALKKKFPAHAIISEESGKNKIASDYLWAVDPLDGTTNYFIGSPLFAVSLALFYRGQPVLGAAFAPALNELYFAEIEKGAYLNNKKIKVSKNNRLKDSFLTFCHGSARQDIRRAMKIYNKIKMAGLDSRQLGSAAIELGFVAAGRTDCILIPGAHSWDVGAGVLMAREAGGQATDFSGQEWDIKSKDLATSNGKIHGQLVKFLKNI</sequence>
<dbReference type="GO" id="GO:0007165">
    <property type="term" value="P:signal transduction"/>
    <property type="evidence" value="ECO:0007669"/>
    <property type="project" value="TreeGrafter"/>
</dbReference>
<comment type="similarity">
    <text evidence="7">Belongs to the inositol monophosphatase superfamily.</text>
</comment>
<evidence type="ECO:0000256" key="4">
    <source>
        <dbReference type="ARBA" id="ARBA00022801"/>
    </source>
</evidence>
<keyword evidence="5 6" id="KW-0460">Magnesium</keyword>
<dbReference type="Proteomes" id="UP000178432">
    <property type="component" value="Unassembled WGS sequence"/>
</dbReference>
<feature type="binding site" evidence="6">
    <location>
        <position position="104"/>
    </location>
    <ligand>
        <name>Mg(2+)</name>
        <dbReference type="ChEBI" id="CHEBI:18420"/>
        <label>1</label>
        <note>catalytic</note>
    </ligand>
</feature>
<comment type="catalytic activity">
    <reaction evidence="1 7">
        <text>a myo-inositol phosphate + H2O = myo-inositol + phosphate</text>
        <dbReference type="Rhea" id="RHEA:24056"/>
        <dbReference type="ChEBI" id="CHEBI:15377"/>
        <dbReference type="ChEBI" id="CHEBI:17268"/>
        <dbReference type="ChEBI" id="CHEBI:43474"/>
        <dbReference type="ChEBI" id="CHEBI:84139"/>
        <dbReference type="EC" id="3.1.3.25"/>
    </reaction>
</comment>
<evidence type="ECO:0000313" key="8">
    <source>
        <dbReference type="EMBL" id="OGY46003.1"/>
    </source>
</evidence>
<comment type="cofactor">
    <cofactor evidence="2 6 7">
        <name>Mg(2+)</name>
        <dbReference type="ChEBI" id="CHEBI:18420"/>
    </cofactor>
</comment>
<evidence type="ECO:0000256" key="5">
    <source>
        <dbReference type="ARBA" id="ARBA00022842"/>
    </source>
</evidence>
<dbReference type="InterPro" id="IPR000760">
    <property type="entry name" value="Inositol_monophosphatase-like"/>
</dbReference>
<evidence type="ECO:0000256" key="2">
    <source>
        <dbReference type="ARBA" id="ARBA00001946"/>
    </source>
</evidence>
<dbReference type="GO" id="GO:0046872">
    <property type="term" value="F:metal ion binding"/>
    <property type="evidence" value="ECO:0007669"/>
    <property type="project" value="UniProtKB-KW"/>
</dbReference>
<dbReference type="EC" id="3.1.3.25" evidence="7"/>
<comment type="caution">
    <text evidence="8">The sequence shown here is derived from an EMBL/GenBank/DDBJ whole genome shotgun (WGS) entry which is preliminary data.</text>
</comment>
<keyword evidence="4 7" id="KW-0378">Hydrolase</keyword>
<dbReference type="AlphaFoldDB" id="A0A1G1Y0X0"/>
<dbReference type="InterPro" id="IPR033942">
    <property type="entry name" value="IMPase"/>
</dbReference>
<dbReference type="PANTHER" id="PTHR20854">
    <property type="entry name" value="INOSITOL MONOPHOSPHATASE"/>
    <property type="match status" value="1"/>
</dbReference>
<dbReference type="EMBL" id="MHIF01000066">
    <property type="protein sequence ID" value="OGY46003.1"/>
    <property type="molecule type" value="Genomic_DNA"/>
</dbReference>
<dbReference type="PRINTS" id="PR00377">
    <property type="entry name" value="IMPHPHTASES"/>
</dbReference>
<keyword evidence="3 6" id="KW-0479">Metal-binding</keyword>
<dbReference type="PANTHER" id="PTHR20854:SF4">
    <property type="entry name" value="INOSITOL-1-MONOPHOSPHATASE-RELATED"/>
    <property type="match status" value="1"/>
</dbReference>
<gene>
    <name evidence="8" type="ORF">A2663_00700</name>
</gene>
<feature type="binding site" evidence="6">
    <location>
        <position position="101"/>
    </location>
    <ligand>
        <name>Mg(2+)</name>
        <dbReference type="ChEBI" id="CHEBI:18420"/>
        <label>1</label>
        <note>catalytic</note>
    </ligand>
</feature>
<feature type="binding site" evidence="6">
    <location>
        <position position="103"/>
    </location>
    <ligand>
        <name>Mg(2+)</name>
        <dbReference type="ChEBI" id="CHEBI:18420"/>
        <label>1</label>
        <note>catalytic</note>
    </ligand>
</feature>
<dbReference type="Pfam" id="PF00459">
    <property type="entry name" value="Inositol_P"/>
    <property type="match status" value="1"/>
</dbReference>